<feature type="compositionally biased region" description="Acidic residues" evidence="5">
    <location>
        <begin position="194"/>
        <end position="212"/>
    </location>
</feature>
<dbReference type="Proteomes" id="UP001186944">
    <property type="component" value="Unassembled WGS sequence"/>
</dbReference>
<feature type="compositionally biased region" description="Acidic residues" evidence="5">
    <location>
        <begin position="426"/>
        <end position="451"/>
    </location>
</feature>
<feature type="compositionally biased region" description="Acidic residues" evidence="5">
    <location>
        <begin position="484"/>
        <end position="494"/>
    </location>
</feature>
<dbReference type="SUPFAM" id="SSF143113">
    <property type="entry name" value="NAP-like"/>
    <property type="match status" value="1"/>
</dbReference>
<evidence type="ECO:0008006" key="8">
    <source>
        <dbReference type="Google" id="ProtNLM"/>
    </source>
</evidence>
<feature type="region of interest" description="Disordered" evidence="5">
    <location>
        <begin position="426"/>
        <end position="456"/>
    </location>
</feature>
<dbReference type="PANTHER" id="PTHR11875">
    <property type="entry name" value="TESTIS-SPECIFIC Y-ENCODED PROTEIN"/>
    <property type="match status" value="1"/>
</dbReference>
<comment type="subcellular location">
    <subcellularLocation>
        <location evidence="1">Nucleus</location>
    </subcellularLocation>
</comment>
<evidence type="ECO:0000256" key="4">
    <source>
        <dbReference type="RuleBase" id="RU003876"/>
    </source>
</evidence>
<dbReference type="Gene3D" id="1.20.5.1500">
    <property type="match status" value="1"/>
</dbReference>
<comment type="similarity">
    <text evidence="2 4">Belongs to the nucleosome assembly protein (NAP) family.</text>
</comment>
<protein>
    <recommendedName>
        <fullName evidence="8">Nucleosome assembly protein 1-like 4</fullName>
    </recommendedName>
</protein>
<comment type="caution">
    <text evidence="6">The sequence shown here is derived from an EMBL/GenBank/DDBJ whole genome shotgun (WGS) entry which is preliminary data.</text>
</comment>
<evidence type="ECO:0000256" key="2">
    <source>
        <dbReference type="ARBA" id="ARBA00009947"/>
    </source>
</evidence>
<feature type="region of interest" description="Disordered" evidence="5">
    <location>
        <begin position="184"/>
        <end position="238"/>
    </location>
</feature>
<gene>
    <name evidence="6" type="ORF">FSP39_019850</name>
</gene>
<dbReference type="FunFam" id="3.30.1120.90:FF:000001">
    <property type="entry name" value="Nucleosome assembly protein 1-like 1"/>
    <property type="match status" value="1"/>
</dbReference>
<accession>A0AA88YQB2</accession>
<evidence type="ECO:0000313" key="6">
    <source>
        <dbReference type="EMBL" id="KAK3103524.1"/>
    </source>
</evidence>
<dbReference type="AlphaFoldDB" id="A0AA88YQB2"/>
<evidence type="ECO:0000256" key="5">
    <source>
        <dbReference type="SAM" id="MobiDB-lite"/>
    </source>
</evidence>
<dbReference type="Pfam" id="PF00956">
    <property type="entry name" value="NAP"/>
    <property type="match status" value="1"/>
</dbReference>
<keyword evidence="3" id="KW-0539">Nucleus</keyword>
<name>A0AA88YQB2_PINIB</name>
<evidence type="ECO:0000256" key="3">
    <source>
        <dbReference type="ARBA" id="ARBA00023242"/>
    </source>
</evidence>
<evidence type="ECO:0000313" key="7">
    <source>
        <dbReference type="Proteomes" id="UP001186944"/>
    </source>
</evidence>
<dbReference type="InterPro" id="IPR037231">
    <property type="entry name" value="NAP-like_sf"/>
</dbReference>
<dbReference type="EMBL" id="VSWD01000005">
    <property type="protein sequence ID" value="KAK3103524.1"/>
    <property type="molecule type" value="Genomic_DNA"/>
</dbReference>
<proteinExistence type="inferred from homology"/>
<sequence>MSAKSENWMYLAQTQSIYVKEPKSTICSGLSLQLLCPESSDLFVRLASSTLRIFMCFVGLASSTLRIFMCFVGKPEEAPHNAEEEEVEEEETEEGGGDTNSGEIAAQLMQNPSVLAALQDRLGSIVGSSSGYIQSLPKSVKRRLKALKKLQSEAVKVEAEFYKEVHELECKYAARYTPLFEKRKEVVTGSKEPTDEECDWPSDDEKDEEQLSEEMKNKANVEEKDKTENTENKDDEGADVKGVPGFWLTIFKNVDMLAEMVQDHDEPILQHLQDISVKFAEPSEMGFTLEFCFEPNDFFSNSMLTKHYTMKSEPDDDDPFSFEGPEIIKCKGCQIDWKKGKNVTVKIVKKKQKHKGRGTTRTVTKTVQNDSFFNFFNPPQVPDDEETEIDDEMEALLAADFEIGHFIRERIVPRAVLYFTGEALDTEDDFDEEGEEEDGGEEAEYDEDADPDYNPQCLQEINCNICCKGRRRRRRRRSLPADFGSEEVETLPPV</sequence>
<feature type="region of interest" description="Disordered" evidence="5">
    <location>
        <begin position="470"/>
        <end position="494"/>
    </location>
</feature>
<keyword evidence="7" id="KW-1185">Reference proteome</keyword>
<dbReference type="FunFam" id="1.20.5.1500:FF:000001">
    <property type="entry name" value="Nucleosome assembly protein 1-like 1"/>
    <property type="match status" value="1"/>
</dbReference>
<feature type="compositionally biased region" description="Acidic residues" evidence="5">
    <location>
        <begin position="83"/>
        <end position="96"/>
    </location>
</feature>
<feature type="compositionally biased region" description="Basic and acidic residues" evidence="5">
    <location>
        <begin position="213"/>
        <end position="232"/>
    </location>
</feature>
<dbReference type="InterPro" id="IPR002164">
    <property type="entry name" value="NAP_family"/>
</dbReference>
<evidence type="ECO:0000256" key="1">
    <source>
        <dbReference type="ARBA" id="ARBA00004123"/>
    </source>
</evidence>
<dbReference type="Gene3D" id="3.30.1120.90">
    <property type="entry name" value="Nucleosome assembly protein"/>
    <property type="match status" value="1"/>
</dbReference>
<organism evidence="6 7">
    <name type="scientific">Pinctada imbricata</name>
    <name type="common">Atlantic pearl-oyster</name>
    <name type="synonym">Pinctada martensii</name>
    <dbReference type="NCBI Taxonomy" id="66713"/>
    <lineage>
        <taxon>Eukaryota</taxon>
        <taxon>Metazoa</taxon>
        <taxon>Spiralia</taxon>
        <taxon>Lophotrochozoa</taxon>
        <taxon>Mollusca</taxon>
        <taxon>Bivalvia</taxon>
        <taxon>Autobranchia</taxon>
        <taxon>Pteriomorphia</taxon>
        <taxon>Pterioida</taxon>
        <taxon>Pterioidea</taxon>
        <taxon>Pteriidae</taxon>
        <taxon>Pinctada</taxon>
    </lineage>
</organism>
<dbReference type="GO" id="GO:0005634">
    <property type="term" value="C:nucleus"/>
    <property type="evidence" value="ECO:0007669"/>
    <property type="project" value="UniProtKB-SubCell"/>
</dbReference>
<reference evidence="6" key="1">
    <citation type="submission" date="2019-08" db="EMBL/GenBank/DDBJ databases">
        <title>The improved chromosome-level genome for the pearl oyster Pinctada fucata martensii using PacBio sequencing and Hi-C.</title>
        <authorList>
            <person name="Zheng Z."/>
        </authorList>
    </citation>
    <scope>NUCLEOTIDE SEQUENCE</scope>
    <source>
        <strain evidence="6">ZZ-2019</strain>
        <tissue evidence="6">Adductor muscle</tissue>
    </source>
</reference>
<dbReference type="GO" id="GO:0006334">
    <property type="term" value="P:nucleosome assembly"/>
    <property type="evidence" value="ECO:0007669"/>
    <property type="project" value="InterPro"/>
</dbReference>
<feature type="region of interest" description="Disordered" evidence="5">
    <location>
        <begin position="79"/>
        <end position="99"/>
    </location>
</feature>